<reference evidence="3" key="1">
    <citation type="journal article" date="2021" name="Genome Biol. Evol.">
        <title>The assembled and annotated genome of the fairy-ring fungus Marasmius oreades.</title>
        <authorList>
            <person name="Hiltunen M."/>
            <person name="Ament-Velasquez S.L."/>
            <person name="Johannesson H."/>
        </authorList>
    </citation>
    <scope>NUCLEOTIDE SEQUENCE</scope>
    <source>
        <strain evidence="3">03SP1</strain>
    </source>
</reference>
<evidence type="ECO:0008006" key="5">
    <source>
        <dbReference type="Google" id="ProtNLM"/>
    </source>
</evidence>
<sequence length="537" mass="57644">MSYSAGWIRNEDPRFFGGSYTWAHFTSLDSSTSAALMFAFQGTAVSFWGITPFDPVVLNTKLPLLIKIDGIDTPPSFPLYREPDGTYSEMYRSPVLHPGKHNISLTNIYGVYLDFAIVYGDPSLPIVNGSTILIDDTDPGIRYHGNWNVGNEEKFLITSAGLGDADPVREISGRAMGNTTHATKNVGDGFSVSFNGTVPSVYGIIDARSNGTIHVTFTLDGEPSNKIYQIPGPGIDPGGGQLLNHLLYQNGAIKSGPHTLEAQLTAITGDQSLLFDYFTYRWLPSSNGTSPGSVGGTSNGNGTGSTTPSPVPSNHSSKPVRSIVGAVVGSVFGALVLGVIVICLLVRWRKKRRTEKVAIQVEPWISDHKAGGTNDILASEIKSYSSPSPVPVRRKSQEAHTLSAITEPDEEMIGPGPLMYLTGQQPRNEGVREQIEVVNEGGVNEGTGLVTGKETIPGLPAERPRPTIITELSGPASVQSPGAQTEITELTSRVNTLTREVQRLRRSFIPFFAPPSYNNTGESGVTTLPSYAHGESR</sequence>
<keyword evidence="2" id="KW-0472">Membrane</keyword>
<dbReference type="Gene3D" id="2.60.120.260">
    <property type="entry name" value="Galactose-binding domain-like"/>
    <property type="match status" value="1"/>
</dbReference>
<dbReference type="EMBL" id="CM032186">
    <property type="protein sequence ID" value="KAG7091684.1"/>
    <property type="molecule type" value="Genomic_DNA"/>
</dbReference>
<organism evidence="3 4">
    <name type="scientific">Marasmius oreades</name>
    <name type="common">fairy-ring Marasmius</name>
    <dbReference type="NCBI Taxonomy" id="181124"/>
    <lineage>
        <taxon>Eukaryota</taxon>
        <taxon>Fungi</taxon>
        <taxon>Dikarya</taxon>
        <taxon>Basidiomycota</taxon>
        <taxon>Agaricomycotina</taxon>
        <taxon>Agaricomycetes</taxon>
        <taxon>Agaricomycetidae</taxon>
        <taxon>Agaricales</taxon>
        <taxon>Marasmiineae</taxon>
        <taxon>Marasmiaceae</taxon>
        <taxon>Marasmius</taxon>
    </lineage>
</organism>
<feature type="compositionally biased region" description="Gly residues" evidence="1">
    <location>
        <begin position="293"/>
        <end position="303"/>
    </location>
</feature>
<feature type="compositionally biased region" description="Polar residues" evidence="1">
    <location>
        <begin position="516"/>
        <end position="529"/>
    </location>
</feature>
<comment type="caution">
    <text evidence="3">The sequence shown here is derived from an EMBL/GenBank/DDBJ whole genome shotgun (WGS) entry which is preliminary data.</text>
</comment>
<accession>A0A9P7UTX8</accession>
<evidence type="ECO:0000256" key="2">
    <source>
        <dbReference type="SAM" id="Phobius"/>
    </source>
</evidence>
<protein>
    <recommendedName>
        <fullName evidence="5">Transmembrane protein</fullName>
    </recommendedName>
</protein>
<dbReference type="Proteomes" id="UP001049176">
    <property type="component" value="Chromosome 6"/>
</dbReference>
<feature type="region of interest" description="Disordered" evidence="1">
    <location>
        <begin position="289"/>
        <end position="318"/>
    </location>
</feature>
<feature type="compositionally biased region" description="Low complexity" evidence="1">
    <location>
        <begin position="304"/>
        <end position="314"/>
    </location>
</feature>
<proteinExistence type="predicted"/>
<keyword evidence="4" id="KW-1185">Reference proteome</keyword>
<keyword evidence="2" id="KW-0812">Transmembrane</keyword>
<keyword evidence="2" id="KW-1133">Transmembrane helix</keyword>
<dbReference type="AlphaFoldDB" id="A0A9P7UTX8"/>
<evidence type="ECO:0000313" key="3">
    <source>
        <dbReference type="EMBL" id="KAG7091684.1"/>
    </source>
</evidence>
<evidence type="ECO:0000313" key="4">
    <source>
        <dbReference type="Proteomes" id="UP001049176"/>
    </source>
</evidence>
<dbReference type="RefSeq" id="XP_043008154.1">
    <property type="nucleotide sequence ID" value="XM_043155681.1"/>
</dbReference>
<dbReference type="GeneID" id="66079779"/>
<feature type="region of interest" description="Disordered" evidence="1">
    <location>
        <begin position="514"/>
        <end position="537"/>
    </location>
</feature>
<feature type="transmembrane region" description="Helical" evidence="2">
    <location>
        <begin position="323"/>
        <end position="346"/>
    </location>
</feature>
<feature type="compositionally biased region" description="Low complexity" evidence="1">
    <location>
        <begin position="443"/>
        <end position="452"/>
    </location>
</feature>
<evidence type="ECO:0000256" key="1">
    <source>
        <dbReference type="SAM" id="MobiDB-lite"/>
    </source>
</evidence>
<dbReference type="CDD" id="cd12094">
    <property type="entry name" value="TM_ErbB2"/>
    <property type="match status" value="1"/>
</dbReference>
<dbReference type="OrthoDB" id="2756615at2759"/>
<gene>
    <name evidence="3" type="ORF">E1B28_010703</name>
</gene>
<dbReference type="KEGG" id="more:E1B28_010703"/>
<feature type="region of interest" description="Disordered" evidence="1">
    <location>
        <begin position="443"/>
        <end position="464"/>
    </location>
</feature>
<name>A0A9P7UTX8_9AGAR</name>